<dbReference type="Proteomes" id="UP000249239">
    <property type="component" value="Unassembled WGS sequence"/>
</dbReference>
<evidence type="ECO:0000259" key="9">
    <source>
        <dbReference type="PROSITE" id="PS50109"/>
    </source>
</evidence>
<dbReference type="InterPro" id="IPR003594">
    <property type="entry name" value="HATPase_dom"/>
</dbReference>
<keyword evidence="5 10" id="KW-0418">Kinase</keyword>
<dbReference type="PROSITE" id="PS50109">
    <property type="entry name" value="HIS_KIN"/>
    <property type="match status" value="1"/>
</dbReference>
<feature type="domain" description="Histidine kinase" evidence="9">
    <location>
        <begin position="250"/>
        <end position="470"/>
    </location>
</feature>
<keyword evidence="8" id="KW-0812">Transmembrane</keyword>
<keyword evidence="8" id="KW-0472">Membrane</keyword>
<dbReference type="Pfam" id="PF02518">
    <property type="entry name" value="HATPase_c"/>
    <property type="match status" value="1"/>
</dbReference>
<keyword evidence="8" id="KW-1133">Transmembrane helix</keyword>
<sequence length="470" mass="53367">MKNRIYTTNLKARFQDYLVQISLKNLTLIMGLTIAVLCFYLYSDWFIRMNQWAAVARLVPLLLSLVLLVVNVSFPIRYARFKMGLYLGLYMAVQMMMYAICLIHLHTDALAPSVSGALLVVFLVSLDAKLKFNLSLAIYALPLLVFGILLFVVGRPSPSEWVVLADILPIVMIGFVINRIQYSLRFRLFVANALLKQEQEKTRSLYAETLRINKRLEQKAIEAHQIKEEIELKNRELNKSNATKDRFLGIIAHDLRNPIGSIWGLSDLLVADRNLNHEQRRKCVETINECVKHTHGLLDNLLTWARAQNKAIVYMPAWHLAYECVEGELMVLRQMARKKQIVVENHVPYDFRVFADRNMFETIIRNLVANAIKYTHANGKIELTARNVIHECGECAEIAVTDNGIGMAHETVVALFKIAHNATVKGTANEQGTGLGLLLCKEFIDMHGGVILVDSKPKKGSAFRCLFPMN</sequence>
<dbReference type="InterPro" id="IPR036097">
    <property type="entry name" value="HisK_dim/P_sf"/>
</dbReference>
<dbReference type="SUPFAM" id="SSF47384">
    <property type="entry name" value="Homodimeric domain of signal transducing histidine kinase"/>
    <property type="match status" value="1"/>
</dbReference>
<dbReference type="InterPro" id="IPR003661">
    <property type="entry name" value="HisK_dim/P_dom"/>
</dbReference>
<dbReference type="PRINTS" id="PR00344">
    <property type="entry name" value="BCTRLSENSOR"/>
</dbReference>
<keyword evidence="7" id="KW-0175">Coiled coil</keyword>
<reference evidence="10 11" key="1">
    <citation type="submission" date="2018-06" db="EMBL/GenBank/DDBJ databases">
        <title>Genomic Encyclopedia of Archaeal and Bacterial Type Strains, Phase II (KMG-II): from individual species to whole genera.</title>
        <authorList>
            <person name="Goeker M."/>
        </authorList>
    </citation>
    <scope>NUCLEOTIDE SEQUENCE [LARGE SCALE GENOMIC DNA]</scope>
    <source>
        <strain evidence="10 11">DSM 6779</strain>
    </source>
</reference>
<organism evidence="10 11">
    <name type="scientific">Breznakibacter xylanolyticus</name>
    <dbReference type="NCBI Taxonomy" id="990"/>
    <lineage>
        <taxon>Bacteria</taxon>
        <taxon>Pseudomonadati</taxon>
        <taxon>Bacteroidota</taxon>
        <taxon>Bacteroidia</taxon>
        <taxon>Marinilabiliales</taxon>
        <taxon>Marinilabiliaceae</taxon>
        <taxon>Breznakibacter</taxon>
    </lineage>
</organism>
<keyword evidence="11" id="KW-1185">Reference proteome</keyword>
<proteinExistence type="predicted"/>
<accession>A0A2W7N8R9</accession>
<dbReference type="CDD" id="cd00075">
    <property type="entry name" value="HATPase"/>
    <property type="match status" value="1"/>
</dbReference>
<dbReference type="EMBL" id="QKZK01000013">
    <property type="protein sequence ID" value="PZX16430.1"/>
    <property type="molecule type" value="Genomic_DNA"/>
</dbReference>
<dbReference type="GO" id="GO:0000155">
    <property type="term" value="F:phosphorelay sensor kinase activity"/>
    <property type="evidence" value="ECO:0007669"/>
    <property type="project" value="InterPro"/>
</dbReference>
<feature type="transmembrane region" description="Helical" evidence="8">
    <location>
        <begin position="21"/>
        <end position="42"/>
    </location>
</feature>
<evidence type="ECO:0000313" key="10">
    <source>
        <dbReference type="EMBL" id="PZX16430.1"/>
    </source>
</evidence>
<dbReference type="InterPro" id="IPR036890">
    <property type="entry name" value="HATPase_C_sf"/>
</dbReference>
<evidence type="ECO:0000313" key="11">
    <source>
        <dbReference type="Proteomes" id="UP000249239"/>
    </source>
</evidence>
<dbReference type="SUPFAM" id="SSF55874">
    <property type="entry name" value="ATPase domain of HSP90 chaperone/DNA topoisomerase II/histidine kinase"/>
    <property type="match status" value="1"/>
</dbReference>
<dbReference type="Pfam" id="PF00512">
    <property type="entry name" value="HisKA"/>
    <property type="match status" value="1"/>
</dbReference>
<evidence type="ECO:0000256" key="1">
    <source>
        <dbReference type="ARBA" id="ARBA00000085"/>
    </source>
</evidence>
<dbReference type="InterPro" id="IPR005467">
    <property type="entry name" value="His_kinase_dom"/>
</dbReference>
<dbReference type="Gene3D" id="3.30.565.10">
    <property type="entry name" value="Histidine kinase-like ATPase, C-terminal domain"/>
    <property type="match status" value="1"/>
</dbReference>
<dbReference type="OrthoDB" id="9810447at2"/>
<feature type="transmembrane region" description="Helical" evidence="8">
    <location>
        <begin position="161"/>
        <end position="178"/>
    </location>
</feature>
<dbReference type="PANTHER" id="PTHR43711">
    <property type="entry name" value="TWO-COMPONENT HISTIDINE KINASE"/>
    <property type="match status" value="1"/>
</dbReference>
<evidence type="ECO:0000256" key="3">
    <source>
        <dbReference type="ARBA" id="ARBA00022553"/>
    </source>
</evidence>
<keyword evidence="3" id="KW-0597">Phosphoprotein</keyword>
<dbReference type="InterPro" id="IPR050736">
    <property type="entry name" value="Sensor_HK_Regulatory"/>
</dbReference>
<dbReference type="Gene3D" id="1.10.287.130">
    <property type="match status" value="1"/>
</dbReference>
<dbReference type="CDD" id="cd00082">
    <property type="entry name" value="HisKA"/>
    <property type="match status" value="1"/>
</dbReference>
<dbReference type="EC" id="2.7.13.3" evidence="2"/>
<feature type="transmembrane region" description="Helical" evidence="8">
    <location>
        <begin position="54"/>
        <end position="74"/>
    </location>
</feature>
<evidence type="ECO:0000256" key="6">
    <source>
        <dbReference type="ARBA" id="ARBA00023012"/>
    </source>
</evidence>
<evidence type="ECO:0000256" key="5">
    <source>
        <dbReference type="ARBA" id="ARBA00022777"/>
    </source>
</evidence>
<dbReference type="SMART" id="SM00387">
    <property type="entry name" value="HATPase_c"/>
    <property type="match status" value="1"/>
</dbReference>
<dbReference type="AlphaFoldDB" id="A0A2W7N8R9"/>
<comment type="caution">
    <text evidence="10">The sequence shown here is derived from an EMBL/GenBank/DDBJ whole genome shotgun (WGS) entry which is preliminary data.</text>
</comment>
<dbReference type="PANTHER" id="PTHR43711:SF31">
    <property type="entry name" value="HISTIDINE KINASE"/>
    <property type="match status" value="1"/>
</dbReference>
<comment type="catalytic activity">
    <reaction evidence="1">
        <text>ATP + protein L-histidine = ADP + protein N-phospho-L-histidine.</text>
        <dbReference type="EC" id="2.7.13.3"/>
    </reaction>
</comment>
<evidence type="ECO:0000256" key="2">
    <source>
        <dbReference type="ARBA" id="ARBA00012438"/>
    </source>
</evidence>
<feature type="transmembrane region" description="Helical" evidence="8">
    <location>
        <begin position="86"/>
        <end position="105"/>
    </location>
</feature>
<feature type="coiled-coil region" evidence="7">
    <location>
        <begin position="213"/>
        <end position="243"/>
    </location>
</feature>
<feature type="transmembrane region" description="Helical" evidence="8">
    <location>
        <begin position="136"/>
        <end position="155"/>
    </location>
</feature>
<protein>
    <recommendedName>
        <fullName evidence="2">histidine kinase</fullName>
        <ecNumber evidence="2">2.7.13.3</ecNumber>
    </recommendedName>
</protein>
<evidence type="ECO:0000256" key="7">
    <source>
        <dbReference type="SAM" id="Coils"/>
    </source>
</evidence>
<dbReference type="RefSeq" id="WP_111445776.1">
    <property type="nucleotide sequence ID" value="NZ_QKZK01000013.1"/>
</dbReference>
<evidence type="ECO:0000256" key="4">
    <source>
        <dbReference type="ARBA" id="ARBA00022679"/>
    </source>
</evidence>
<dbReference type="SMART" id="SM00388">
    <property type="entry name" value="HisKA"/>
    <property type="match status" value="1"/>
</dbReference>
<dbReference type="InterPro" id="IPR004358">
    <property type="entry name" value="Sig_transdc_His_kin-like_C"/>
</dbReference>
<evidence type="ECO:0000256" key="8">
    <source>
        <dbReference type="SAM" id="Phobius"/>
    </source>
</evidence>
<gene>
    <name evidence="10" type="ORF">LX69_01925</name>
</gene>
<name>A0A2W7N8R9_9BACT</name>
<keyword evidence="4" id="KW-0808">Transferase</keyword>
<keyword evidence="6" id="KW-0902">Two-component regulatory system</keyword>